<keyword evidence="9" id="KW-1185">Reference proteome</keyword>
<dbReference type="PANTHER" id="PTHR34040:SF2">
    <property type="entry name" value="FLAGELLAR BIOSYNTHETIC PROTEIN FLIQ"/>
    <property type="match status" value="1"/>
</dbReference>
<evidence type="ECO:0000256" key="1">
    <source>
        <dbReference type="ARBA" id="ARBA00004651"/>
    </source>
</evidence>
<accession>G7V5U2</accession>
<dbReference type="KEGG" id="tli:Tlie_0101"/>
<dbReference type="PANTHER" id="PTHR34040">
    <property type="entry name" value="FLAGELLAR BIOSYNTHETIC PROTEIN FLIQ"/>
    <property type="match status" value="1"/>
</dbReference>
<dbReference type="GO" id="GO:0009306">
    <property type="term" value="P:protein secretion"/>
    <property type="evidence" value="ECO:0007669"/>
    <property type="project" value="InterPro"/>
</dbReference>
<gene>
    <name evidence="8" type="ordered locus">Tlie_0101</name>
</gene>
<dbReference type="eggNOG" id="COG1987">
    <property type="taxonomic scope" value="Bacteria"/>
</dbReference>
<name>G7V5U2_THELD</name>
<keyword evidence="4 7" id="KW-0812">Transmembrane</keyword>
<dbReference type="InterPro" id="IPR002191">
    <property type="entry name" value="Bac_export_3"/>
</dbReference>
<evidence type="ECO:0000256" key="6">
    <source>
        <dbReference type="ARBA" id="ARBA00023136"/>
    </source>
</evidence>
<keyword evidence="5 7" id="KW-1133">Transmembrane helix</keyword>
<sequence length="88" mass="9316">MDGSLGSLFSSALWTAIGGVLPILLAATLVGLAMGILQTATSIQEQTLSFLPKILVVLFVSLFWGTTLFSPLLKLASDIFGNLESFIK</sequence>
<evidence type="ECO:0000313" key="9">
    <source>
        <dbReference type="Proteomes" id="UP000005868"/>
    </source>
</evidence>
<evidence type="ECO:0000256" key="5">
    <source>
        <dbReference type="ARBA" id="ARBA00022989"/>
    </source>
</evidence>
<feature type="transmembrane region" description="Helical" evidence="7">
    <location>
        <begin position="12"/>
        <end position="33"/>
    </location>
</feature>
<dbReference type="PRINTS" id="PR00952">
    <property type="entry name" value="TYPE3IMQPROT"/>
</dbReference>
<protein>
    <submittedName>
        <fullName evidence="8">Export protein FliQ family 3</fullName>
    </submittedName>
</protein>
<evidence type="ECO:0000256" key="7">
    <source>
        <dbReference type="SAM" id="Phobius"/>
    </source>
</evidence>
<reference evidence="8 9" key="2">
    <citation type="journal article" date="2012" name="Stand. Genomic Sci.">
        <title>Genome sequence of the moderately thermophilic, amino-acid-degrading and sulfur-reducing bacterium Thermovirga lienii type strain (Cas60314(T)).</title>
        <authorList>
            <person name="Goker M."/>
            <person name="Saunders E."/>
            <person name="Lapidus A."/>
            <person name="Nolan M."/>
            <person name="Lucas S."/>
            <person name="Hammon N."/>
            <person name="Deshpande S."/>
            <person name="Cheng J.F."/>
            <person name="Han C."/>
            <person name="Tapia R."/>
            <person name="Goodwin L.A."/>
            <person name="Pitluck S."/>
            <person name="Liolios K."/>
            <person name="Mavromatis K."/>
            <person name="Pagani I."/>
            <person name="Ivanova N."/>
            <person name="Mikhailova N."/>
            <person name="Pati A."/>
            <person name="Chen A."/>
            <person name="Palaniappan K."/>
            <person name="Land M."/>
            <person name="Chang Y.J."/>
            <person name="Jeffries C.D."/>
            <person name="Brambilla E.M."/>
            <person name="Rohde M."/>
            <person name="Spring S."/>
            <person name="Detter J.C."/>
            <person name="Woyke T."/>
            <person name="Bristow J."/>
            <person name="Eisen J.A."/>
            <person name="Markowitz V."/>
            <person name="Hugenholtz P."/>
            <person name="Kyrpides N.C."/>
            <person name="Klenk H.P."/>
        </authorList>
    </citation>
    <scope>NUCLEOTIDE SEQUENCE [LARGE SCALE GENOMIC DNA]</scope>
    <source>
        <strain evidence="9">ATCC BAA-1197 / DSM 17291 / Cas60314</strain>
    </source>
</reference>
<evidence type="ECO:0000313" key="8">
    <source>
        <dbReference type="EMBL" id="AER65847.1"/>
    </source>
</evidence>
<evidence type="ECO:0000256" key="3">
    <source>
        <dbReference type="ARBA" id="ARBA00022475"/>
    </source>
</evidence>
<dbReference type="HOGENOM" id="CLU_164516_2_1_0"/>
<dbReference type="OrthoDB" id="9806440at2"/>
<dbReference type="STRING" id="580340.Tlie_0101"/>
<dbReference type="GO" id="GO:0005886">
    <property type="term" value="C:plasma membrane"/>
    <property type="evidence" value="ECO:0007669"/>
    <property type="project" value="UniProtKB-SubCell"/>
</dbReference>
<keyword evidence="3" id="KW-1003">Cell membrane</keyword>
<keyword evidence="6 7" id="KW-0472">Membrane</keyword>
<dbReference type="EMBL" id="CP003096">
    <property type="protein sequence ID" value="AER65847.1"/>
    <property type="molecule type" value="Genomic_DNA"/>
</dbReference>
<reference evidence="9" key="1">
    <citation type="submission" date="2011-10" db="EMBL/GenBank/DDBJ databases">
        <title>The complete genome of chromosome of Thermovirga lienii DSM 17291.</title>
        <authorList>
            <consortium name="US DOE Joint Genome Institute (JGI-PGF)"/>
            <person name="Lucas S."/>
            <person name="Copeland A."/>
            <person name="Lapidus A."/>
            <person name="Glavina del Rio T."/>
            <person name="Dalin E."/>
            <person name="Tice H."/>
            <person name="Bruce D."/>
            <person name="Goodwin L."/>
            <person name="Pitluck S."/>
            <person name="Peters L."/>
            <person name="Mikhailova N."/>
            <person name="Saunders E."/>
            <person name="Kyrpides N."/>
            <person name="Mavromatis K."/>
            <person name="Ivanova N."/>
            <person name="Last F.I."/>
            <person name="Brettin T."/>
            <person name="Detter J.C."/>
            <person name="Han C."/>
            <person name="Larimer F."/>
            <person name="Land M."/>
            <person name="Hauser L."/>
            <person name="Markowitz V."/>
            <person name="Cheng J.-F."/>
            <person name="Hugenholtz P."/>
            <person name="Woyke T."/>
            <person name="Wu D."/>
            <person name="Spring S."/>
            <person name="Schroeder M."/>
            <person name="Brambilla E.-M."/>
            <person name="Klenk H.-P."/>
            <person name="Eisen J.A."/>
        </authorList>
    </citation>
    <scope>NUCLEOTIDE SEQUENCE [LARGE SCALE GENOMIC DNA]</scope>
    <source>
        <strain evidence="9">ATCC BAA-1197 / DSM 17291 / Cas60314</strain>
    </source>
</reference>
<comment type="similarity">
    <text evidence="2">Belongs to the FliQ/MopD/SpaQ family.</text>
</comment>
<organism evidence="8 9">
    <name type="scientific">Thermovirga lienii (strain ATCC BAA-1197 / DSM 17291 / Cas60314)</name>
    <dbReference type="NCBI Taxonomy" id="580340"/>
    <lineage>
        <taxon>Bacteria</taxon>
        <taxon>Thermotogati</taxon>
        <taxon>Synergistota</taxon>
        <taxon>Synergistia</taxon>
        <taxon>Synergistales</taxon>
        <taxon>Thermovirgaceae</taxon>
        <taxon>Thermovirga</taxon>
    </lineage>
</organism>
<dbReference type="Proteomes" id="UP000005868">
    <property type="component" value="Chromosome"/>
</dbReference>
<dbReference type="Pfam" id="PF01313">
    <property type="entry name" value="Bac_export_3"/>
    <property type="match status" value="1"/>
</dbReference>
<comment type="subcellular location">
    <subcellularLocation>
        <location evidence="1">Cell membrane</location>
        <topology evidence="1">Multi-pass membrane protein</topology>
    </subcellularLocation>
</comment>
<feature type="transmembrane region" description="Helical" evidence="7">
    <location>
        <begin position="54"/>
        <end position="73"/>
    </location>
</feature>
<evidence type="ECO:0000256" key="2">
    <source>
        <dbReference type="ARBA" id="ARBA00006156"/>
    </source>
</evidence>
<dbReference type="AlphaFoldDB" id="G7V5U2"/>
<evidence type="ECO:0000256" key="4">
    <source>
        <dbReference type="ARBA" id="ARBA00022692"/>
    </source>
</evidence>
<proteinExistence type="inferred from homology"/>